<reference evidence="2 3" key="1">
    <citation type="submission" date="2014-04" db="EMBL/GenBank/DDBJ databases">
        <title>Genome evolution of avian class.</title>
        <authorList>
            <person name="Zhang G."/>
            <person name="Li C."/>
        </authorList>
    </citation>
    <scope>NUCLEOTIDE SEQUENCE [LARGE SCALE GENOMIC DNA]</scope>
    <source>
        <strain evidence="2">BGI_N310</strain>
    </source>
</reference>
<feature type="non-terminal residue" evidence="2">
    <location>
        <position position="158"/>
    </location>
</feature>
<feature type="compositionally biased region" description="Polar residues" evidence="1">
    <location>
        <begin position="72"/>
        <end position="83"/>
    </location>
</feature>
<feature type="region of interest" description="Disordered" evidence="1">
    <location>
        <begin position="63"/>
        <end position="158"/>
    </location>
</feature>
<feature type="compositionally biased region" description="Polar residues" evidence="1">
    <location>
        <begin position="144"/>
        <end position="158"/>
    </location>
</feature>
<dbReference type="AlphaFoldDB" id="A0A091NJ71"/>
<sequence>VKEEEIRSEEQELQQPGIVKAAILTESAEIHAAIEKQKDMHLAFKMLKDGQSQNSLTVVTCPEDISGESVRLQKSTLEQSTSEDSTKDPLDIHTAKLREKEVGHIMEIPDQHRGQQTHRESEEQRYHSPVEDGRTQMWEDDSCQEGTSCDRQSQNSVA</sequence>
<name>A0A091NJ71_9PASS</name>
<accession>A0A091NJ71</accession>
<gene>
    <name evidence="2" type="ORF">N310_07604</name>
</gene>
<organism evidence="2 3">
    <name type="scientific">Acanthisitta chloris</name>
    <name type="common">rifleman</name>
    <dbReference type="NCBI Taxonomy" id="57068"/>
    <lineage>
        <taxon>Eukaryota</taxon>
        <taxon>Metazoa</taxon>
        <taxon>Chordata</taxon>
        <taxon>Craniata</taxon>
        <taxon>Vertebrata</taxon>
        <taxon>Euteleostomi</taxon>
        <taxon>Archelosauria</taxon>
        <taxon>Archosauria</taxon>
        <taxon>Dinosauria</taxon>
        <taxon>Saurischia</taxon>
        <taxon>Theropoda</taxon>
        <taxon>Coelurosauria</taxon>
        <taxon>Aves</taxon>
        <taxon>Neognathae</taxon>
        <taxon>Neoaves</taxon>
        <taxon>Telluraves</taxon>
        <taxon>Australaves</taxon>
        <taxon>Passeriformes</taxon>
        <taxon>Acanthisittidae</taxon>
        <taxon>Acanthisitta</taxon>
    </lineage>
</organism>
<feature type="compositionally biased region" description="Basic and acidic residues" evidence="1">
    <location>
        <begin position="84"/>
        <end position="134"/>
    </location>
</feature>
<proteinExistence type="predicted"/>
<evidence type="ECO:0000313" key="3">
    <source>
        <dbReference type="Proteomes" id="UP000053537"/>
    </source>
</evidence>
<dbReference type="EMBL" id="KK847880">
    <property type="protein sequence ID" value="KFP89097.1"/>
    <property type="molecule type" value="Genomic_DNA"/>
</dbReference>
<feature type="non-terminal residue" evidence="2">
    <location>
        <position position="1"/>
    </location>
</feature>
<evidence type="ECO:0000256" key="1">
    <source>
        <dbReference type="SAM" id="MobiDB-lite"/>
    </source>
</evidence>
<dbReference type="Proteomes" id="UP000053537">
    <property type="component" value="Unassembled WGS sequence"/>
</dbReference>
<evidence type="ECO:0000313" key="2">
    <source>
        <dbReference type="EMBL" id="KFP89097.1"/>
    </source>
</evidence>
<protein>
    <submittedName>
        <fullName evidence="2">Uncharacterized protein</fullName>
    </submittedName>
</protein>
<keyword evidence="3" id="KW-1185">Reference proteome</keyword>